<dbReference type="InterPro" id="IPR041183">
    <property type="entry name" value="Cyclophilin-like"/>
</dbReference>
<dbReference type="SUPFAM" id="SSF50891">
    <property type="entry name" value="Cyclophilin-like"/>
    <property type="match status" value="1"/>
</dbReference>
<dbReference type="InterPro" id="IPR029000">
    <property type="entry name" value="Cyclophilin-like_dom_sf"/>
</dbReference>
<evidence type="ECO:0000256" key="1">
    <source>
        <dbReference type="SAM" id="MobiDB-lite"/>
    </source>
</evidence>
<evidence type="ECO:0000313" key="5">
    <source>
        <dbReference type="Proteomes" id="UP000886841"/>
    </source>
</evidence>
<dbReference type="Proteomes" id="UP000886841">
    <property type="component" value="Unassembled WGS sequence"/>
</dbReference>
<dbReference type="EMBL" id="DVHU01000104">
    <property type="protein sequence ID" value="HIR94010.1"/>
    <property type="molecule type" value="Genomic_DNA"/>
</dbReference>
<feature type="region of interest" description="Disordered" evidence="1">
    <location>
        <begin position="25"/>
        <end position="58"/>
    </location>
</feature>
<gene>
    <name evidence="4" type="ORF">IAB98_11395</name>
</gene>
<evidence type="ECO:0000313" key="4">
    <source>
        <dbReference type="EMBL" id="HIR94010.1"/>
    </source>
</evidence>
<feature type="signal peptide" evidence="2">
    <location>
        <begin position="1"/>
        <end position="19"/>
    </location>
</feature>
<feature type="chain" id="PRO_5038931166" description="Cyclophilin-like domain-containing protein" evidence="2">
    <location>
        <begin position="20"/>
        <end position="176"/>
    </location>
</feature>
<dbReference type="PROSITE" id="PS51257">
    <property type="entry name" value="PROKAR_LIPOPROTEIN"/>
    <property type="match status" value="1"/>
</dbReference>
<dbReference type="AlphaFoldDB" id="A0A9D1EL28"/>
<feature type="domain" description="Cyclophilin-like" evidence="3">
    <location>
        <begin position="71"/>
        <end position="172"/>
    </location>
</feature>
<dbReference type="Gene3D" id="2.40.100.20">
    <property type="match status" value="1"/>
</dbReference>
<sequence>MKKLVGIAAVLLLLLTASACGTAPEQDGAAARQPTGDTEAEPQTTIEAPAEDTDLTEQEETTMRISVKSEQYEIIYELNSSTAARELYAQLPLTIQVEPFSNNEMTFYPERLKIGDTPLSGGEPGSLSYYEPWGDVVMFYAPCTPNNSLYELGTAVSGGENIKNLNGTITVSAVEE</sequence>
<accession>A0A9D1EL28</accession>
<organism evidence="4 5">
    <name type="scientific">Candidatus Egerieimonas intestinavium</name>
    <dbReference type="NCBI Taxonomy" id="2840777"/>
    <lineage>
        <taxon>Bacteria</taxon>
        <taxon>Bacillati</taxon>
        <taxon>Bacillota</taxon>
        <taxon>Clostridia</taxon>
        <taxon>Lachnospirales</taxon>
        <taxon>Lachnospiraceae</taxon>
        <taxon>Lachnospiraceae incertae sedis</taxon>
        <taxon>Candidatus Egerieimonas</taxon>
    </lineage>
</organism>
<dbReference type="Pfam" id="PF18050">
    <property type="entry name" value="Cyclophil_like2"/>
    <property type="match status" value="1"/>
</dbReference>
<keyword evidence="2" id="KW-0732">Signal</keyword>
<evidence type="ECO:0000256" key="2">
    <source>
        <dbReference type="SAM" id="SignalP"/>
    </source>
</evidence>
<proteinExistence type="predicted"/>
<feature type="compositionally biased region" description="Acidic residues" evidence="1">
    <location>
        <begin position="49"/>
        <end position="58"/>
    </location>
</feature>
<protein>
    <recommendedName>
        <fullName evidence="3">Cyclophilin-like domain-containing protein</fullName>
    </recommendedName>
</protein>
<evidence type="ECO:0000259" key="3">
    <source>
        <dbReference type="Pfam" id="PF18050"/>
    </source>
</evidence>
<comment type="caution">
    <text evidence="4">The sequence shown here is derived from an EMBL/GenBank/DDBJ whole genome shotgun (WGS) entry which is preliminary data.</text>
</comment>
<reference evidence="4" key="2">
    <citation type="journal article" date="2021" name="PeerJ">
        <title>Extensive microbial diversity within the chicken gut microbiome revealed by metagenomics and culture.</title>
        <authorList>
            <person name="Gilroy R."/>
            <person name="Ravi A."/>
            <person name="Getino M."/>
            <person name="Pursley I."/>
            <person name="Horton D.L."/>
            <person name="Alikhan N.F."/>
            <person name="Baker D."/>
            <person name="Gharbi K."/>
            <person name="Hall N."/>
            <person name="Watson M."/>
            <person name="Adriaenssens E.M."/>
            <person name="Foster-Nyarko E."/>
            <person name="Jarju S."/>
            <person name="Secka A."/>
            <person name="Antonio M."/>
            <person name="Oren A."/>
            <person name="Chaudhuri R.R."/>
            <person name="La Ragione R."/>
            <person name="Hildebrand F."/>
            <person name="Pallen M.J."/>
        </authorList>
    </citation>
    <scope>NUCLEOTIDE SEQUENCE</scope>
    <source>
        <strain evidence="4">ChiSxjej1B13-7041</strain>
    </source>
</reference>
<reference evidence="4" key="1">
    <citation type="submission" date="2020-10" db="EMBL/GenBank/DDBJ databases">
        <authorList>
            <person name="Gilroy R."/>
        </authorList>
    </citation>
    <scope>NUCLEOTIDE SEQUENCE</scope>
    <source>
        <strain evidence="4">ChiSxjej1B13-7041</strain>
    </source>
</reference>
<name>A0A9D1EL28_9FIRM</name>